<proteinExistence type="predicted"/>
<keyword evidence="3" id="KW-0808">Transferase</keyword>
<evidence type="ECO:0000256" key="3">
    <source>
        <dbReference type="ARBA" id="ARBA00022679"/>
    </source>
</evidence>
<evidence type="ECO:0000313" key="10">
    <source>
        <dbReference type="Proteomes" id="UP000483432"/>
    </source>
</evidence>
<protein>
    <recommendedName>
        <fullName evidence="8">AlgX/AlgJ SGNH hydrolase-like domain-containing protein</fullName>
    </recommendedName>
</protein>
<feature type="chain" id="PRO_5028825003" description="AlgX/AlgJ SGNH hydrolase-like domain-containing protein" evidence="7">
    <location>
        <begin position="27"/>
        <end position="466"/>
    </location>
</feature>
<dbReference type="GO" id="GO:0042597">
    <property type="term" value="C:periplasmic space"/>
    <property type="evidence" value="ECO:0007669"/>
    <property type="project" value="UniProtKB-SubCell"/>
</dbReference>
<accession>A0A7C9JXA4</accession>
<dbReference type="Proteomes" id="UP000483432">
    <property type="component" value="Unassembled WGS sequence"/>
</dbReference>
<keyword evidence="5" id="KW-0574">Periplasm</keyword>
<dbReference type="InterPro" id="IPR031811">
    <property type="entry name" value="ALGX/ALGJ_SGNH-like"/>
</dbReference>
<sequence>MKIGKTKRWLLGVLCAGSLGMPVVQAQEPAPGIVGKSGWLFYRYELSDTPDEAATDASLGLIQRFNKVLSANGVSMAVVMVPLKMRIYAEHLPDSIKVNDYMRGNYARMSQLLQAAQVSVIDLNTAFLNTPKRNSDTPLFFRLDTHWTQTGAMLAAKTIKAGINTNPKLKAALEATPEESFEIVVGTRKRPSQGRDLVEQLPPNSLTFAPEQIAPVSVIRARPPKEDLLGNRAPLGLTLVGSSYSRDWTGFADALRYVLQRDILAIGIGADQGSWVGMESYLRDDAFQTKAPRMLIWEMPERDMRAPPDFRFRDARYVSNNTEWLLRASAWVQTSCKVSAATATVLPVGLGASVVNAKRDSVSTGPTSDKEFIDIRFDKPIGQLDYLAARVVTDGSKSMILEGSGPGVTTRRFTMDVAGDDAAHAFKTPLPSNGSGFTKLRIFPGKNNSFVIQGLQVCRQPEDILK</sequence>
<evidence type="ECO:0000259" key="8">
    <source>
        <dbReference type="Pfam" id="PF16822"/>
    </source>
</evidence>
<dbReference type="UniPathway" id="UPA00286"/>
<keyword evidence="6" id="KW-0016">Alginate biosynthesis</keyword>
<evidence type="ECO:0000256" key="4">
    <source>
        <dbReference type="ARBA" id="ARBA00022729"/>
    </source>
</evidence>
<feature type="signal peptide" evidence="7">
    <location>
        <begin position="1"/>
        <end position="26"/>
    </location>
</feature>
<comment type="pathway">
    <text evidence="2">Glycan biosynthesis; alginate biosynthesis.</text>
</comment>
<keyword evidence="4 7" id="KW-0732">Signal</keyword>
<comment type="caution">
    <text evidence="9">The sequence shown here is derived from an EMBL/GenBank/DDBJ whole genome shotgun (WGS) entry which is preliminary data.</text>
</comment>
<gene>
    <name evidence="9" type="ORF">GZ085_08820</name>
</gene>
<comment type="subcellular location">
    <subcellularLocation>
        <location evidence="1">Periplasm</location>
    </subcellularLocation>
</comment>
<dbReference type="AlphaFoldDB" id="A0A7C9JXA4"/>
<evidence type="ECO:0000256" key="2">
    <source>
        <dbReference type="ARBA" id="ARBA00005182"/>
    </source>
</evidence>
<feature type="domain" description="AlgX/AlgJ SGNH hydrolase-like" evidence="8">
    <location>
        <begin position="34"/>
        <end position="301"/>
    </location>
</feature>
<evidence type="ECO:0000256" key="6">
    <source>
        <dbReference type="ARBA" id="ARBA00022841"/>
    </source>
</evidence>
<reference evidence="9 10" key="1">
    <citation type="submission" date="2019-09" db="EMBL/GenBank/DDBJ databases">
        <title>H2 Metabolism Revealed by Metagenomic Analysis in Subglacial Sediment of East Antarctica.</title>
        <authorList>
            <person name="Yang Z."/>
            <person name="Zhang Y."/>
            <person name="Lv Y."/>
            <person name="Yan W."/>
            <person name="Xiao X."/>
            <person name="Sun B."/>
            <person name="Ma H."/>
        </authorList>
    </citation>
    <scope>NUCLEOTIDE SEQUENCE [LARGE SCALE GENOMIC DNA]</scope>
    <source>
        <strain evidence="9">Bin2_2</strain>
    </source>
</reference>
<dbReference type="GO" id="GO:0042121">
    <property type="term" value="P:alginic acid biosynthetic process"/>
    <property type="evidence" value="ECO:0007669"/>
    <property type="project" value="UniProtKB-UniPathway"/>
</dbReference>
<name>A0A7C9JXA4_9PROT</name>
<organism evidence="9 10">
    <name type="scientific">Sulfuriferula multivorans</name>
    <dbReference type="NCBI Taxonomy" id="1559896"/>
    <lineage>
        <taxon>Bacteria</taxon>
        <taxon>Pseudomonadati</taxon>
        <taxon>Pseudomonadota</taxon>
        <taxon>Betaproteobacteria</taxon>
        <taxon>Nitrosomonadales</taxon>
        <taxon>Sulfuricellaceae</taxon>
        <taxon>Sulfuriferula</taxon>
    </lineage>
</organism>
<evidence type="ECO:0000256" key="7">
    <source>
        <dbReference type="SAM" id="SignalP"/>
    </source>
</evidence>
<dbReference type="GO" id="GO:0016740">
    <property type="term" value="F:transferase activity"/>
    <property type="evidence" value="ECO:0007669"/>
    <property type="project" value="UniProtKB-KW"/>
</dbReference>
<evidence type="ECO:0000256" key="5">
    <source>
        <dbReference type="ARBA" id="ARBA00022764"/>
    </source>
</evidence>
<dbReference type="EMBL" id="JAAFGW010000120">
    <property type="protein sequence ID" value="NDP48473.1"/>
    <property type="molecule type" value="Genomic_DNA"/>
</dbReference>
<dbReference type="Pfam" id="PF16822">
    <property type="entry name" value="ALGX"/>
    <property type="match status" value="1"/>
</dbReference>
<evidence type="ECO:0000313" key="9">
    <source>
        <dbReference type="EMBL" id="NDP48473.1"/>
    </source>
</evidence>
<evidence type="ECO:0000256" key="1">
    <source>
        <dbReference type="ARBA" id="ARBA00004418"/>
    </source>
</evidence>